<reference evidence="3 4" key="1">
    <citation type="submission" date="2016-06" db="EMBL/GenBank/DDBJ databases">
        <authorList>
            <person name="Kjaerup R.B."/>
            <person name="Dalgaard T.S."/>
            <person name="Juul-Madsen H.R."/>
        </authorList>
    </citation>
    <scope>NUCLEOTIDE SEQUENCE [LARGE SCALE GENOMIC DNA]</scope>
    <source>
        <strain evidence="3 4">DSM 45097</strain>
    </source>
</reference>
<accession>A0A1C5H1G5</accession>
<evidence type="ECO:0000256" key="1">
    <source>
        <dbReference type="SAM" id="MobiDB-lite"/>
    </source>
</evidence>
<protein>
    <submittedName>
        <fullName evidence="3">Uncharacterized protein</fullName>
    </submittedName>
</protein>
<dbReference type="Proteomes" id="UP000198210">
    <property type="component" value="Chromosome I"/>
</dbReference>
<keyword evidence="2" id="KW-0472">Membrane</keyword>
<gene>
    <name evidence="3" type="ORF">GA0074704_0891</name>
</gene>
<dbReference type="AlphaFoldDB" id="A0A1C5H1G5"/>
<keyword evidence="2" id="KW-0812">Transmembrane</keyword>
<evidence type="ECO:0000313" key="4">
    <source>
        <dbReference type="Proteomes" id="UP000198210"/>
    </source>
</evidence>
<name>A0A1C5H1G5_9ACTN</name>
<feature type="compositionally biased region" description="Low complexity" evidence="1">
    <location>
        <begin position="80"/>
        <end position="145"/>
    </location>
</feature>
<dbReference type="RefSeq" id="WP_088969306.1">
    <property type="nucleotide sequence ID" value="NZ_JBHLYF010000044.1"/>
</dbReference>
<organism evidence="3 4">
    <name type="scientific">Micromonospora siamensis</name>
    <dbReference type="NCBI Taxonomy" id="299152"/>
    <lineage>
        <taxon>Bacteria</taxon>
        <taxon>Bacillati</taxon>
        <taxon>Actinomycetota</taxon>
        <taxon>Actinomycetes</taxon>
        <taxon>Micromonosporales</taxon>
        <taxon>Micromonosporaceae</taxon>
        <taxon>Micromonospora</taxon>
    </lineage>
</organism>
<feature type="transmembrane region" description="Helical" evidence="2">
    <location>
        <begin position="22"/>
        <end position="46"/>
    </location>
</feature>
<evidence type="ECO:0000256" key="2">
    <source>
        <dbReference type="SAM" id="Phobius"/>
    </source>
</evidence>
<feature type="region of interest" description="Disordered" evidence="1">
    <location>
        <begin position="52"/>
        <end position="161"/>
    </location>
</feature>
<keyword evidence="4" id="KW-1185">Reference proteome</keyword>
<evidence type="ECO:0000313" key="3">
    <source>
        <dbReference type="EMBL" id="SCG39896.1"/>
    </source>
</evidence>
<keyword evidence="2" id="KW-1133">Transmembrane helix</keyword>
<proteinExistence type="predicted"/>
<dbReference type="EMBL" id="LT607751">
    <property type="protein sequence ID" value="SCG39896.1"/>
    <property type="molecule type" value="Genomic_DNA"/>
</dbReference>
<sequence length="161" mass="16433">MQNQPGGEPPVFVDRTGRRRRLTMVAGTVMGLGLLTSVGLIAAGLFSDSSVSLPGWSEQGRRQAPIEAGVRQESLDEAGQPASRQRPRPTTATSTAAPLPTRTATTGATPATTTTTATATSGPTATTTATPTTQPTPSTSPPGQGDVRRSTAKPSRSPGKP</sequence>